<proteinExistence type="predicted"/>
<feature type="non-terminal residue" evidence="2">
    <location>
        <position position="326"/>
    </location>
</feature>
<dbReference type="OrthoDB" id="411871at2759"/>
<dbReference type="EMBL" id="ASPP01003855">
    <property type="protein sequence ID" value="ETO32876.1"/>
    <property type="molecule type" value="Genomic_DNA"/>
</dbReference>
<accession>X6P3X9</accession>
<dbReference type="Proteomes" id="UP000023152">
    <property type="component" value="Unassembled WGS sequence"/>
</dbReference>
<protein>
    <submittedName>
        <fullName evidence="2">Uncharacterized protein</fullName>
    </submittedName>
</protein>
<dbReference type="AlphaFoldDB" id="X6P3X9"/>
<evidence type="ECO:0000256" key="1">
    <source>
        <dbReference type="SAM" id="MobiDB-lite"/>
    </source>
</evidence>
<name>X6P3X9_RETFI</name>
<organism evidence="2 3">
    <name type="scientific">Reticulomyxa filosa</name>
    <dbReference type="NCBI Taxonomy" id="46433"/>
    <lineage>
        <taxon>Eukaryota</taxon>
        <taxon>Sar</taxon>
        <taxon>Rhizaria</taxon>
        <taxon>Retaria</taxon>
        <taxon>Foraminifera</taxon>
        <taxon>Monothalamids</taxon>
        <taxon>Reticulomyxidae</taxon>
        <taxon>Reticulomyxa</taxon>
    </lineage>
</organism>
<evidence type="ECO:0000313" key="2">
    <source>
        <dbReference type="EMBL" id="ETO32876.1"/>
    </source>
</evidence>
<comment type="caution">
    <text evidence="2">The sequence shown here is derived from an EMBL/GenBank/DDBJ whole genome shotgun (WGS) entry which is preliminary data.</text>
</comment>
<feature type="region of interest" description="Disordered" evidence="1">
    <location>
        <begin position="1"/>
        <end position="20"/>
    </location>
</feature>
<evidence type="ECO:0000313" key="3">
    <source>
        <dbReference type="Proteomes" id="UP000023152"/>
    </source>
</evidence>
<gene>
    <name evidence="2" type="ORF">RFI_04240</name>
</gene>
<feature type="compositionally biased region" description="Low complexity" evidence="1">
    <location>
        <begin position="1"/>
        <end position="10"/>
    </location>
</feature>
<sequence length="326" mass="37553">MDVNNNNIKRNTTKRKASDDELINEEVKKANSNSQHNDEKKADEIIREHVEKGYDNFFAPTFQLNPKNFDQQHQWNVLSRKVLAHTFSGNFRTLFIHCAKKVNNDQKQKNKKSDADKILSLRRELAIFYHRNNGNIDGNPKKRKLSENDDISDISAKKRRTNEQSSQVQVAAKHEVNEKKKEEQITFENMWKFKPRIRHDVLCSSKPKILSQRHRSRKDADEISSLKYEIEEMKAAFKEITTLVQSFKAMMQMGVGNRSRDEVNISNNGIIDITLCTSSILPFVSNWRTDETLDKAVESWTKCVDAGEAKLVSGRYGKATSHGGVI</sequence>
<keyword evidence="3" id="KW-1185">Reference proteome</keyword>
<reference evidence="2 3" key="1">
    <citation type="journal article" date="2013" name="Curr. Biol.">
        <title>The Genome of the Foraminiferan Reticulomyxa filosa.</title>
        <authorList>
            <person name="Glockner G."/>
            <person name="Hulsmann N."/>
            <person name="Schleicher M."/>
            <person name="Noegel A.A."/>
            <person name="Eichinger L."/>
            <person name="Gallinger C."/>
            <person name="Pawlowski J."/>
            <person name="Sierra R."/>
            <person name="Euteneuer U."/>
            <person name="Pillet L."/>
            <person name="Moustafa A."/>
            <person name="Platzer M."/>
            <person name="Groth M."/>
            <person name="Szafranski K."/>
            <person name="Schliwa M."/>
        </authorList>
    </citation>
    <scope>NUCLEOTIDE SEQUENCE [LARGE SCALE GENOMIC DNA]</scope>
</reference>